<protein>
    <submittedName>
        <fullName evidence="9">Alpha-amylase family glycosyl hydrolase</fullName>
    </submittedName>
</protein>
<dbReference type="InterPro" id="IPR013783">
    <property type="entry name" value="Ig-like_fold"/>
</dbReference>
<reference evidence="9 10" key="1">
    <citation type="submission" date="2024-02" db="EMBL/GenBank/DDBJ databases">
        <title>A nitrogen-fixing paenibacillus bacterium.</title>
        <authorList>
            <person name="Zhang W.L."/>
            <person name="Chen S.F."/>
        </authorList>
    </citation>
    <scope>NUCLEOTIDE SEQUENCE [LARGE SCALE GENOMIC DNA]</scope>
    <source>
        <strain evidence="9 10">M1</strain>
    </source>
</reference>
<dbReference type="SUPFAM" id="SSF49452">
    <property type="entry name" value="Starch-binding domain-like"/>
    <property type="match status" value="1"/>
</dbReference>
<dbReference type="RefSeq" id="WP_331845925.1">
    <property type="nucleotide sequence ID" value="NZ_JAZHPZ010000003.1"/>
</dbReference>
<evidence type="ECO:0000313" key="9">
    <source>
        <dbReference type="EMBL" id="MEF2965692.1"/>
    </source>
</evidence>
<evidence type="ECO:0000313" key="10">
    <source>
        <dbReference type="Proteomes" id="UP001306950"/>
    </source>
</evidence>
<dbReference type="InterPro" id="IPR002909">
    <property type="entry name" value="IPT_dom"/>
</dbReference>
<evidence type="ECO:0000256" key="5">
    <source>
        <dbReference type="ARBA" id="ARBA00022837"/>
    </source>
</evidence>
<evidence type="ECO:0000256" key="2">
    <source>
        <dbReference type="ARBA" id="ARBA00008061"/>
    </source>
</evidence>
<dbReference type="PRINTS" id="PR00110">
    <property type="entry name" value="ALPHAAMYLASE"/>
</dbReference>
<dbReference type="InterPro" id="IPR006047">
    <property type="entry name" value="GH13_cat_dom"/>
</dbReference>
<dbReference type="InterPro" id="IPR006046">
    <property type="entry name" value="Alpha_amylase"/>
</dbReference>
<comment type="caution">
    <text evidence="9">The sequence shown here is derived from an EMBL/GenBank/DDBJ whole genome shotgun (WGS) entry which is preliminary data.</text>
</comment>
<dbReference type="Pfam" id="PF00686">
    <property type="entry name" value="CBM_20"/>
    <property type="match status" value="1"/>
</dbReference>
<evidence type="ECO:0000256" key="4">
    <source>
        <dbReference type="ARBA" id="ARBA00022729"/>
    </source>
</evidence>
<keyword evidence="9" id="KW-0378">Hydrolase</keyword>
<dbReference type="PROSITE" id="PS51166">
    <property type="entry name" value="CBM20"/>
    <property type="match status" value="1"/>
</dbReference>
<name>A0ABU7VPK5_9BACL</name>
<dbReference type="SUPFAM" id="SSF51445">
    <property type="entry name" value="(Trans)glycosidases"/>
    <property type="match status" value="1"/>
</dbReference>
<dbReference type="EMBL" id="JAZHPZ010000003">
    <property type="protein sequence ID" value="MEF2965692.1"/>
    <property type="molecule type" value="Genomic_DNA"/>
</dbReference>
<dbReference type="InterPro" id="IPR014756">
    <property type="entry name" value="Ig_E-set"/>
</dbReference>
<dbReference type="PANTHER" id="PTHR10357:SF215">
    <property type="entry name" value="ALPHA-AMYLASE 1"/>
    <property type="match status" value="1"/>
</dbReference>
<dbReference type="CDD" id="cd11320">
    <property type="entry name" value="AmyAc_AmyMalt_CGTase_like"/>
    <property type="match status" value="1"/>
</dbReference>
<dbReference type="InterPro" id="IPR017853">
    <property type="entry name" value="GH"/>
</dbReference>
<dbReference type="InterPro" id="IPR013784">
    <property type="entry name" value="Carb-bd-like_fold"/>
</dbReference>
<keyword evidence="5" id="KW-0106">Calcium</keyword>
<dbReference type="SMART" id="SM00632">
    <property type="entry name" value="Aamy_C"/>
    <property type="match status" value="1"/>
</dbReference>
<feature type="chain" id="PRO_5045452215" evidence="7">
    <location>
        <begin position="28"/>
        <end position="714"/>
    </location>
</feature>
<dbReference type="Gene3D" id="2.60.40.10">
    <property type="entry name" value="Immunoglobulins"/>
    <property type="match status" value="2"/>
</dbReference>
<dbReference type="Pfam" id="PF00128">
    <property type="entry name" value="Alpha-amylase"/>
    <property type="match status" value="2"/>
</dbReference>
<dbReference type="Gene3D" id="2.60.40.1180">
    <property type="entry name" value="Golgi alpha-mannosidase II"/>
    <property type="match status" value="1"/>
</dbReference>
<evidence type="ECO:0000256" key="7">
    <source>
        <dbReference type="SAM" id="SignalP"/>
    </source>
</evidence>
<dbReference type="Proteomes" id="UP001306950">
    <property type="component" value="Unassembled WGS sequence"/>
</dbReference>
<comment type="cofactor">
    <cofactor evidence="1">
        <name>Ca(2+)</name>
        <dbReference type="ChEBI" id="CHEBI:29108"/>
    </cofactor>
</comment>
<proteinExistence type="inferred from homology"/>
<dbReference type="SUPFAM" id="SSF81296">
    <property type="entry name" value="E set domains"/>
    <property type="match status" value="1"/>
</dbReference>
<dbReference type="SUPFAM" id="SSF51011">
    <property type="entry name" value="Glycosyl hydrolase domain"/>
    <property type="match status" value="1"/>
</dbReference>
<dbReference type="GO" id="GO:0016787">
    <property type="term" value="F:hydrolase activity"/>
    <property type="evidence" value="ECO:0007669"/>
    <property type="project" value="UniProtKB-KW"/>
</dbReference>
<dbReference type="Gene3D" id="3.20.20.80">
    <property type="entry name" value="Glycosidases"/>
    <property type="match status" value="1"/>
</dbReference>
<feature type="signal peptide" evidence="7">
    <location>
        <begin position="1"/>
        <end position="27"/>
    </location>
</feature>
<keyword evidence="10" id="KW-1185">Reference proteome</keyword>
<dbReference type="SMART" id="SM01065">
    <property type="entry name" value="CBM_2"/>
    <property type="match status" value="1"/>
</dbReference>
<keyword evidence="3" id="KW-0479">Metal-binding</keyword>
<feature type="domain" description="CBM20" evidence="8">
    <location>
        <begin position="609"/>
        <end position="714"/>
    </location>
</feature>
<organism evidence="9 10">
    <name type="scientific">Paenibacillus haidiansis</name>
    <dbReference type="NCBI Taxonomy" id="1574488"/>
    <lineage>
        <taxon>Bacteria</taxon>
        <taxon>Bacillati</taxon>
        <taxon>Bacillota</taxon>
        <taxon>Bacilli</taxon>
        <taxon>Bacillales</taxon>
        <taxon>Paenibacillaceae</taxon>
        <taxon>Paenibacillus</taxon>
    </lineage>
</organism>
<dbReference type="InterPro" id="IPR013780">
    <property type="entry name" value="Glyco_hydro_b"/>
</dbReference>
<keyword evidence="4 7" id="KW-0732">Signal</keyword>
<gene>
    <name evidence="9" type="ORF">V3851_07615</name>
</gene>
<evidence type="ECO:0000256" key="6">
    <source>
        <dbReference type="RuleBase" id="RU003615"/>
    </source>
</evidence>
<accession>A0ABU7VPK5</accession>
<comment type="similarity">
    <text evidence="2 6">Belongs to the glycosyl hydrolase 13 family.</text>
</comment>
<sequence>MKSYSKFLATLSLSISLLLGSSLPAWASPDTSVDNKLNYSTDVIYQIVTDRFADGNPSNNPTGSAFSGDRSNLKLYFGGDWQGIIDKINDGYLTGMGVTALWISQPVENITAVINYSGVNNTAYHGYWARDFKKTNTAFGSFTDFQNLINTAHANNMKVIIDFAPNHTSPASSTDSSFAENGALYNNGSLLGTYGSDSGGLFHHNGGTDFSTIEDGIYRNLYDLADINQNNNTTDNYFKEAIQLWLNMGVDGIRFDAVKHMPFGWQKSYVSSIYGSSHPVFTFGEWFLGVDETSADNMNFANNSGMNLLDFAFAQEVREVFKDKSETMNDLNSVLNSTASSYNYLNNMVTFIDNHDMDRFQVAGASTRPTEQALALTLTSRGVPAIYYGTEQYMTGVGDPNNRAMMTSFDTNTTAYKVIQALAPLRKSNPALAYGTTTERWINNDVFIYERKFGSSVALIAINRNTSTSYPISGLLTSLPGGTYTDTLGGLLSGNSITVGSGGAVTNFTLAAGGTAVWQYTASETSPIVANVGPTMGKPGNTVTIDGRGFGAAKGTVYFGTTAVTGSNIVSWEDTQIKVKIPGVTAGKTTVSVKTAANVTSGNFNNFNVLTADQVTVRFKVNNATTTYGTNVYLVGNVAELGAWNTASAIGPMYNVVEASYPTWYFDVSVPANTALQFKFIKVNGSTVTWEGGNNHTYTTPSSGVATVTVDWQN</sequence>
<dbReference type="InterPro" id="IPR031319">
    <property type="entry name" value="A-amylase_C"/>
</dbReference>
<evidence type="ECO:0000256" key="1">
    <source>
        <dbReference type="ARBA" id="ARBA00001913"/>
    </source>
</evidence>
<dbReference type="InterPro" id="IPR002044">
    <property type="entry name" value="CBM20"/>
</dbReference>
<dbReference type="Pfam" id="PF01833">
    <property type="entry name" value="TIG"/>
    <property type="match status" value="1"/>
</dbReference>
<evidence type="ECO:0000256" key="3">
    <source>
        <dbReference type="ARBA" id="ARBA00022723"/>
    </source>
</evidence>
<dbReference type="PANTHER" id="PTHR10357">
    <property type="entry name" value="ALPHA-AMYLASE FAMILY MEMBER"/>
    <property type="match status" value="1"/>
</dbReference>
<dbReference type="CDD" id="cd00604">
    <property type="entry name" value="IPT_CGTD"/>
    <property type="match status" value="1"/>
</dbReference>
<dbReference type="SMART" id="SM00642">
    <property type="entry name" value="Aamy"/>
    <property type="match status" value="1"/>
</dbReference>
<evidence type="ECO:0000259" key="8">
    <source>
        <dbReference type="PROSITE" id="PS51166"/>
    </source>
</evidence>